<gene>
    <name evidence="6" type="ORF">RRG08_053383</name>
</gene>
<evidence type="ECO:0000259" key="5">
    <source>
        <dbReference type="Pfam" id="PF00005"/>
    </source>
</evidence>
<name>A0AAE0ZI79_9GAST</name>
<evidence type="ECO:0000313" key="6">
    <source>
        <dbReference type="EMBL" id="KAK3768852.1"/>
    </source>
</evidence>
<dbReference type="InterPro" id="IPR036640">
    <property type="entry name" value="ABC1_TM_sf"/>
</dbReference>
<comment type="caution">
    <text evidence="6">The sequence shown here is derived from an EMBL/GenBank/DDBJ whole genome shotgun (WGS) entry which is preliminary data.</text>
</comment>
<dbReference type="Proteomes" id="UP001283361">
    <property type="component" value="Unassembled WGS sequence"/>
</dbReference>
<evidence type="ECO:0000313" key="7">
    <source>
        <dbReference type="Proteomes" id="UP001283361"/>
    </source>
</evidence>
<dbReference type="PANTHER" id="PTHR43394">
    <property type="entry name" value="ATP-DEPENDENT PERMEASE MDL1, MITOCHONDRIAL"/>
    <property type="match status" value="1"/>
</dbReference>
<protein>
    <recommendedName>
        <fullName evidence="5">ABC transporter domain-containing protein</fullName>
    </recommendedName>
</protein>
<dbReference type="GO" id="GO:0005524">
    <property type="term" value="F:ATP binding"/>
    <property type="evidence" value="ECO:0007669"/>
    <property type="project" value="InterPro"/>
</dbReference>
<dbReference type="Gene3D" id="3.40.50.300">
    <property type="entry name" value="P-loop containing nucleotide triphosphate hydrolases"/>
    <property type="match status" value="1"/>
</dbReference>
<evidence type="ECO:0000256" key="4">
    <source>
        <dbReference type="ARBA" id="ARBA00023136"/>
    </source>
</evidence>
<comment type="subcellular location">
    <subcellularLocation>
        <location evidence="1">Membrane</location>
        <topology evidence="1">Multi-pass membrane protein</topology>
    </subcellularLocation>
</comment>
<keyword evidence="3" id="KW-1133">Transmembrane helix</keyword>
<dbReference type="GO" id="GO:0015421">
    <property type="term" value="F:ABC-type oligopeptide transporter activity"/>
    <property type="evidence" value="ECO:0007669"/>
    <property type="project" value="TreeGrafter"/>
</dbReference>
<proteinExistence type="predicted"/>
<evidence type="ECO:0000256" key="1">
    <source>
        <dbReference type="ARBA" id="ARBA00004141"/>
    </source>
</evidence>
<keyword evidence="7" id="KW-1185">Reference proteome</keyword>
<evidence type="ECO:0000256" key="2">
    <source>
        <dbReference type="ARBA" id="ARBA00022692"/>
    </source>
</evidence>
<dbReference type="Gene3D" id="1.20.1560.10">
    <property type="entry name" value="ABC transporter type 1, transmembrane domain"/>
    <property type="match status" value="1"/>
</dbReference>
<organism evidence="6 7">
    <name type="scientific">Elysia crispata</name>
    <name type="common">lettuce slug</name>
    <dbReference type="NCBI Taxonomy" id="231223"/>
    <lineage>
        <taxon>Eukaryota</taxon>
        <taxon>Metazoa</taxon>
        <taxon>Spiralia</taxon>
        <taxon>Lophotrochozoa</taxon>
        <taxon>Mollusca</taxon>
        <taxon>Gastropoda</taxon>
        <taxon>Heterobranchia</taxon>
        <taxon>Euthyneura</taxon>
        <taxon>Panpulmonata</taxon>
        <taxon>Sacoglossa</taxon>
        <taxon>Placobranchoidea</taxon>
        <taxon>Plakobranchidae</taxon>
        <taxon>Elysia</taxon>
    </lineage>
</organism>
<dbReference type="PANTHER" id="PTHR43394:SF27">
    <property type="entry name" value="ATP-DEPENDENT TRANSLOCASE ABCB1-LIKE"/>
    <property type="match status" value="1"/>
</dbReference>
<feature type="domain" description="ABC transporter" evidence="5">
    <location>
        <begin position="68"/>
        <end position="183"/>
    </location>
</feature>
<dbReference type="SUPFAM" id="SSF52540">
    <property type="entry name" value="P-loop containing nucleoside triphosphate hydrolases"/>
    <property type="match status" value="1"/>
</dbReference>
<dbReference type="Pfam" id="PF00005">
    <property type="entry name" value="ABC_tran"/>
    <property type="match status" value="1"/>
</dbReference>
<dbReference type="GO" id="GO:0016887">
    <property type="term" value="F:ATP hydrolysis activity"/>
    <property type="evidence" value="ECO:0007669"/>
    <property type="project" value="InterPro"/>
</dbReference>
<keyword evidence="4" id="KW-0472">Membrane</keyword>
<evidence type="ECO:0000256" key="3">
    <source>
        <dbReference type="ARBA" id="ARBA00022989"/>
    </source>
</evidence>
<dbReference type="AlphaFoldDB" id="A0AAE0ZI79"/>
<keyword evidence="2" id="KW-0812">Transmembrane</keyword>
<dbReference type="InterPro" id="IPR003439">
    <property type="entry name" value="ABC_transporter-like_ATP-bd"/>
</dbReference>
<reference evidence="6" key="1">
    <citation type="journal article" date="2023" name="G3 (Bethesda)">
        <title>A reference genome for the long-term kleptoplast-retaining sea slug Elysia crispata morphotype clarki.</title>
        <authorList>
            <person name="Eastman K.E."/>
            <person name="Pendleton A.L."/>
            <person name="Shaikh M.A."/>
            <person name="Suttiyut T."/>
            <person name="Ogas R."/>
            <person name="Tomko P."/>
            <person name="Gavelis G."/>
            <person name="Widhalm J.R."/>
            <person name="Wisecaver J.H."/>
        </authorList>
    </citation>
    <scope>NUCLEOTIDE SEQUENCE</scope>
    <source>
        <strain evidence="6">ECLA1</strain>
    </source>
</reference>
<dbReference type="InterPro" id="IPR039421">
    <property type="entry name" value="Type_1_exporter"/>
</dbReference>
<dbReference type="GO" id="GO:0005743">
    <property type="term" value="C:mitochondrial inner membrane"/>
    <property type="evidence" value="ECO:0007669"/>
    <property type="project" value="TreeGrafter"/>
</dbReference>
<dbReference type="GO" id="GO:0090374">
    <property type="term" value="P:oligopeptide export from mitochondrion"/>
    <property type="evidence" value="ECO:0007669"/>
    <property type="project" value="TreeGrafter"/>
</dbReference>
<dbReference type="InterPro" id="IPR027417">
    <property type="entry name" value="P-loop_NTPase"/>
</dbReference>
<accession>A0AAE0ZI79</accession>
<sequence>MSVGQAASFLPDYSKAQLSAGHIFTILDLVPKIDVYSTSGKAKPSKSVDVELHNIQFSYPSRPEVTVLKGIDMSIKAGQTVALVGQSGCGKSTSISLLQRYYDLNQGSIVIEGLDLKEYNVRSLRSLISVVSQEPVLFNCSIRENIAYGVGADIAMADIIAAARTANAHDFISEMPQTGQMAATGLHIQDLAKRGIKNSLSL</sequence>
<dbReference type="EMBL" id="JAWDGP010004010">
    <property type="protein sequence ID" value="KAK3768852.1"/>
    <property type="molecule type" value="Genomic_DNA"/>
</dbReference>